<proteinExistence type="predicted"/>
<sequence>MGRFALVAVLFVAALFMWMPRSASASIYSANNATSSNLTTGAASSTLAKAGDTVGFQLNLPSYGTSATNTPMISIFNMGTTTMTSTATSSVWLYSTTTTSAWPTEGNITFVMAWVGYYGEATTSATVIGSAGSSTIQHVVFDKTAPTVRITTVASSNTASTTEATTGDTVTMTIVASENLTAPSVTFTGHTGAVTATMATSTLTGWTAAYTVASGDTNGALAFTFTPSDAAGNATTTAQAVVTSSSGTIYIDTAAPTVSVTGTNPDTSGGSTASYTDAGATASDVRDGTVWRRNSCSRWRRRRRRRIWQWRCMGTYALDEFVDTVNVIIR</sequence>
<keyword evidence="2" id="KW-0946">Virion</keyword>
<reference evidence="2 3" key="1">
    <citation type="journal article" date="2015" name="Nature">
        <title>rRNA introns, odd ribosomes, and small enigmatic genomes across a large radiation of phyla.</title>
        <authorList>
            <person name="Brown C.T."/>
            <person name="Hug L.A."/>
            <person name="Thomas B.C."/>
            <person name="Sharon I."/>
            <person name="Castelle C.J."/>
            <person name="Singh A."/>
            <person name="Wilkins M.J."/>
            <person name="Williams K.H."/>
            <person name="Banfield J.F."/>
        </authorList>
    </citation>
    <scope>NUCLEOTIDE SEQUENCE [LARGE SCALE GENOMIC DNA]</scope>
</reference>
<evidence type="ECO:0000313" key="2">
    <source>
        <dbReference type="EMBL" id="KKW23336.1"/>
    </source>
</evidence>
<evidence type="ECO:0000313" key="3">
    <source>
        <dbReference type="Proteomes" id="UP000034273"/>
    </source>
</evidence>
<feature type="chain" id="PRO_5002540590" evidence="1">
    <location>
        <begin position="26"/>
        <end position="330"/>
    </location>
</feature>
<organism evidence="2 3">
    <name type="scientific">Candidatus Kaiserbacteria bacterium GW2011_GWA2_52_12</name>
    <dbReference type="NCBI Taxonomy" id="1618671"/>
    <lineage>
        <taxon>Bacteria</taxon>
        <taxon>Candidatus Kaiseribacteriota</taxon>
    </lineage>
</organism>
<dbReference type="PATRIC" id="fig|1618671.3.peg.763"/>
<protein>
    <submittedName>
        <fullName evidence="2">Envelope glycoprotein</fullName>
    </submittedName>
</protein>
<comment type="caution">
    <text evidence="2">The sequence shown here is derived from an EMBL/GenBank/DDBJ whole genome shotgun (WGS) entry which is preliminary data.</text>
</comment>
<keyword evidence="2" id="KW-0261">Viral envelope protein</keyword>
<dbReference type="Proteomes" id="UP000034273">
    <property type="component" value="Unassembled WGS sequence"/>
</dbReference>
<name>A0A0G1WX70_9BACT</name>
<dbReference type="EMBL" id="LCQW01000024">
    <property type="protein sequence ID" value="KKW23336.1"/>
    <property type="molecule type" value="Genomic_DNA"/>
</dbReference>
<feature type="signal peptide" evidence="1">
    <location>
        <begin position="1"/>
        <end position="25"/>
    </location>
</feature>
<dbReference type="AlphaFoldDB" id="A0A0G1WX70"/>
<evidence type="ECO:0000256" key="1">
    <source>
        <dbReference type="SAM" id="SignalP"/>
    </source>
</evidence>
<gene>
    <name evidence="2" type="ORF">UY67_C0024G0010</name>
</gene>
<accession>A0A0G1WX70</accession>
<keyword evidence="1" id="KW-0732">Signal</keyword>